<reference evidence="5 6" key="1">
    <citation type="journal article" date="2013" name="Genome Announc.">
        <title>Draft genome sequences for three mercury-methylating, sulfate-reducing bacteria.</title>
        <authorList>
            <person name="Brown S.D."/>
            <person name="Hurt R.A.Jr."/>
            <person name="Gilmour C.C."/>
            <person name="Elias D.A."/>
        </authorList>
    </citation>
    <scope>NUCLEOTIDE SEQUENCE [LARGE SCALE GENOMIC DNA]</scope>
    <source>
        <strain evidence="5 6">DSM 2059</strain>
    </source>
</reference>
<proteinExistence type="predicted"/>
<evidence type="ECO:0000256" key="2">
    <source>
        <dbReference type="ARBA" id="ARBA00023118"/>
    </source>
</evidence>
<dbReference type="CDD" id="cd09679">
    <property type="entry name" value="Cas10_III"/>
    <property type="match status" value="1"/>
</dbReference>
<dbReference type="GO" id="GO:0051607">
    <property type="term" value="P:defense response to virus"/>
    <property type="evidence" value="ECO:0007669"/>
    <property type="project" value="UniProtKB-KW"/>
</dbReference>
<dbReference type="GO" id="GO:0000166">
    <property type="term" value="F:nucleotide binding"/>
    <property type="evidence" value="ECO:0007669"/>
    <property type="project" value="UniProtKB-KW"/>
</dbReference>
<evidence type="ECO:0000256" key="1">
    <source>
        <dbReference type="ARBA" id="ARBA00022741"/>
    </source>
</evidence>
<dbReference type="eggNOG" id="COG1353">
    <property type="taxonomic scope" value="Bacteria"/>
</dbReference>
<name>S7T9U7_DESML</name>
<dbReference type="Pfam" id="PF22335">
    <property type="entry name" value="Cas10-Cmr2_palm2"/>
    <property type="match status" value="1"/>
</dbReference>
<dbReference type="Proteomes" id="UP000014977">
    <property type="component" value="Unassembled WGS sequence"/>
</dbReference>
<dbReference type="InterPro" id="IPR024615">
    <property type="entry name" value="CRISPR-assoc_Cmr2_N"/>
</dbReference>
<dbReference type="RefSeq" id="WP_020878432.1">
    <property type="nucleotide sequence ID" value="NZ_ATHJ01000127.1"/>
</dbReference>
<comment type="caution">
    <text evidence="5">The sequence shown here is derived from an EMBL/GenBank/DDBJ whole genome shotgun (WGS) entry which is preliminary data.</text>
</comment>
<dbReference type="InterPro" id="IPR013407">
    <property type="entry name" value="CRISPR-assoc_prot_Cmr2"/>
</dbReference>
<dbReference type="AlphaFoldDB" id="S7T9U7"/>
<evidence type="ECO:0000259" key="3">
    <source>
        <dbReference type="Pfam" id="PF12469"/>
    </source>
</evidence>
<dbReference type="PATRIC" id="fig|1121405.3.peg.4084"/>
<protein>
    <submittedName>
        <fullName evidence="5">CRISPR-associated protein, Crm2 family</fullName>
    </submittedName>
</protein>
<evidence type="ECO:0000313" key="6">
    <source>
        <dbReference type="Proteomes" id="UP000014977"/>
    </source>
</evidence>
<keyword evidence="6" id="KW-1185">Reference proteome</keyword>
<dbReference type="STRING" id="897.B2D07_12940"/>
<evidence type="ECO:0000313" key="5">
    <source>
        <dbReference type="EMBL" id="EPR33310.1"/>
    </source>
</evidence>
<feature type="domain" description="Cas10/Cmr2 second palm" evidence="4">
    <location>
        <begin position="575"/>
        <end position="771"/>
    </location>
</feature>
<feature type="domain" description="CRISPR-associated protein Cmr2 N-terminal" evidence="3">
    <location>
        <begin position="217"/>
        <end position="332"/>
    </location>
</feature>
<keyword evidence="1" id="KW-0547">Nucleotide-binding</keyword>
<keyword evidence="2" id="KW-0051">Antiviral defense</keyword>
<gene>
    <name evidence="5" type="ORF">dsmv_0849</name>
</gene>
<dbReference type="EMBL" id="ATHJ01000127">
    <property type="protein sequence ID" value="EPR33310.1"/>
    <property type="molecule type" value="Genomic_DNA"/>
</dbReference>
<dbReference type="Pfam" id="PF12469">
    <property type="entry name" value="Cmr2_N"/>
    <property type="match status" value="1"/>
</dbReference>
<dbReference type="InterPro" id="IPR054767">
    <property type="entry name" value="Cas10-Cmr2_palm2"/>
</dbReference>
<dbReference type="NCBIfam" id="TIGR02577">
    <property type="entry name" value="cas_TM1794_Cmr2"/>
    <property type="match status" value="1"/>
</dbReference>
<dbReference type="OrthoDB" id="9758700at2"/>
<dbReference type="InterPro" id="IPR038242">
    <property type="entry name" value="Cmr2_N"/>
</dbReference>
<dbReference type="Gene3D" id="3.30.70.270">
    <property type="match status" value="1"/>
</dbReference>
<accession>S7T9U7</accession>
<evidence type="ECO:0000259" key="4">
    <source>
        <dbReference type="Pfam" id="PF22335"/>
    </source>
</evidence>
<dbReference type="InterPro" id="IPR043128">
    <property type="entry name" value="Rev_trsase/Diguanyl_cyclase"/>
</dbReference>
<organism evidence="5 6">
    <name type="scientific">Desulfococcus multivorans DSM 2059</name>
    <dbReference type="NCBI Taxonomy" id="1121405"/>
    <lineage>
        <taxon>Bacteria</taxon>
        <taxon>Pseudomonadati</taxon>
        <taxon>Thermodesulfobacteriota</taxon>
        <taxon>Desulfobacteria</taxon>
        <taxon>Desulfobacterales</taxon>
        <taxon>Desulfococcaceae</taxon>
        <taxon>Desulfococcus</taxon>
    </lineage>
</organism>
<sequence length="901" mass="100379">MTFPRPDASYWNDKLAAYLHDPPDKAFSIRGHEERSARLLSVLGLQRPNEAFWKKADGIASGFERGQVPSYSSDPDRNGAVDFAENPVITHPTARDGRLRIDLPFGEGESAADIVARQVESFLEREIGMKPGDGGYSGKPVFANDEDAFAFARFLYIHHGMRFKLAESDVGGIGGLWHRLPADTRFPDHTIWQHNALTSALYSCMAMAGDMRQVGILAFSITPVQPFIAKARKLRDYWTGSVILSWLAFEGLRWVMEHLGPDHLLYPSLVDQPLVNEYLRKTWEMDDIASLSREKKIASLPNKFLCLVPLEQAREITGSIEAHIRENWSELCRKVFLEVCERTAIRGDHLGDMFTRQTERYWDLRSTVVKLLEKTDIPEARGLLHDGAMNAATGMVDVFSSLVRENWHTEMDARGLLYANTHQLVQTALAAGKSLNAVTRSEEPGRKCRLCGEFEALHDSPYTGAEAASTYKTGLERFWNALTDAWQAEADLDGKEQLCALCLTKRIAYRILKEDKTHILNGCFDDAEGFPSTTEMAMYGEFRRRGITTREERRKLAQRIYDNEAEDAVDTPDRYYAILVMDGDHMGRLINGETIGAAWATSMHPEMRRRLESPSFDARYRKAWAPLLARNEKRLITPSIHAAISEALGDFSIHGAARIVKRHHGRLIYAGGDDVCAVLPVSTAVRAAREISEFYTSGFNLIDAGEVCSAADPWAPEPGKLAIGLGANGDRISISAGILICHHKAGLSQMIARAHALLENHAKEGAGRAACAVELSKRSGGSRFFTRKWKDPAWESFQNLGRWISAGERQQVSRSLAYRLNLFRDGVNAMLQRDDGRGMLVRLLEAQLERSGIRPVGAEKRVVAEGIVDIVLAPGDDGRPIFRPEGLIVAAFAADTESEVS</sequence>
<dbReference type="Gene3D" id="3.30.70.2220">
    <property type="entry name" value="CRISPR-Cas system, Cmr2 subunit, D1 domain, cysteine cluster"/>
    <property type="match status" value="1"/>
</dbReference>